<dbReference type="PANTHER" id="PTHR31677">
    <property type="entry name" value="AP2 DOMAIN CLASS TRANSCRIPTION FACTOR"/>
    <property type="match status" value="1"/>
</dbReference>
<keyword evidence="4" id="KW-0238">DNA-binding</keyword>
<dbReference type="AlphaFoldDB" id="A0A2G2WVW0"/>
<dbReference type="EMBL" id="MLFT02000004">
    <property type="protein sequence ID" value="PHT49375.1"/>
    <property type="molecule type" value="Genomic_DNA"/>
</dbReference>
<keyword evidence="3" id="KW-0805">Transcription regulation</keyword>
<dbReference type="SMART" id="SM00380">
    <property type="entry name" value="AP2"/>
    <property type="match status" value="1"/>
</dbReference>
<protein>
    <recommendedName>
        <fullName evidence="7">AP2/ERF domain-containing protein</fullName>
    </recommendedName>
</protein>
<dbReference type="GO" id="GO:0009873">
    <property type="term" value="P:ethylene-activated signaling pathway"/>
    <property type="evidence" value="ECO:0007669"/>
    <property type="project" value="UniProtKB-KW"/>
</dbReference>
<proteinExistence type="predicted"/>
<dbReference type="CDD" id="cd00018">
    <property type="entry name" value="AP2"/>
    <property type="match status" value="1"/>
</dbReference>
<organism evidence="8 9">
    <name type="scientific">Capsicum baccatum</name>
    <name type="common">Peruvian pepper</name>
    <dbReference type="NCBI Taxonomy" id="33114"/>
    <lineage>
        <taxon>Eukaryota</taxon>
        <taxon>Viridiplantae</taxon>
        <taxon>Streptophyta</taxon>
        <taxon>Embryophyta</taxon>
        <taxon>Tracheophyta</taxon>
        <taxon>Spermatophyta</taxon>
        <taxon>Magnoliopsida</taxon>
        <taxon>eudicotyledons</taxon>
        <taxon>Gunneridae</taxon>
        <taxon>Pentapetalae</taxon>
        <taxon>asterids</taxon>
        <taxon>lamiids</taxon>
        <taxon>Solanales</taxon>
        <taxon>Solanaceae</taxon>
        <taxon>Solanoideae</taxon>
        <taxon>Capsiceae</taxon>
        <taxon>Capsicum</taxon>
    </lineage>
</organism>
<evidence type="ECO:0000256" key="3">
    <source>
        <dbReference type="ARBA" id="ARBA00023015"/>
    </source>
</evidence>
<dbReference type="SUPFAM" id="SSF54171">
    <property type="entry name" value="DNA-binding domain"/>
    <property type="match status" value="1"/>
</dbReference>
<dbReference type="InterPro" id="IPR001471">
    <property type="entry name" value="AP2/ERF_dom"/>
</dbReference>
<comment type="caution">
    <text evidence="8">The sequence shown here is derived from an EMBL/GenBank/DDBJ whole genome shotgun (WGS) entry which is preliminary data.</text>
</comment>
<accession>A0A2G2WVW0</accession>
<keyword evidence="5" id="KW-0804">Transcription</keyword>
<dbReference type="PROSITE" id="PS51032">
    <property type="entry name" value="AP2_ERF"/>
    <property type="match status" value="1"/>
</dbReference>
<dbReference type="OrthoDB" id="552345at2759"/>
<evidence type="ECO:0000256" key="4">
    <source>
        <dbReference type="ARBA" id="ARBA00023125"/>
    </source>
</evidence>
<evidence type="ECO:0000256" key="6">
    <source>
        <dbReference type="ARBA" id="ARBA00023242"/>
    </source>
</evidence>
<dbReference type="GO" id="GO:0003677">
    <property type="term" value="F:DNA binding"/>
    <property type="evidence" value="ECO:0007669"/>
    <property type="project" value="UniProtKB-KW"/>
</dbReference>
<dbReference type="GO" id="GO:0003700">
    <property type="term" value="F:DNA-binding transcription factor activity"/>
    <property type="evidence" value="ECO:0007669"/>
    <property type="project" value="InterPro"/>
</dbReference>
<name>A0A2G2WVW0_CAPBA</name>
<dbReference type="Gene3D" id="3.30.730.10">
    <property type="entry name" value="AP2/ERF domain"/>
    <property type="match status" value="1"/>
</dbReference>
<dbReference type="PANTHER" id="PTHR31677:SF202">
    <property type="entry name" value="ETHYLENE-RESPONSIVE TRANSCRIPTION FACTOR 12"/>
    <property type="match status" value="1"/>
</dbReference>
<sequence>MKRGRYGAEIWDPNRRTNVWLGMSDTAEEAAQLYDNAAIKLRGAKAKINFPTSTNDVNRRSSHITAIEATNVVALAEAKVKVKKSDSSSVKQKIKRIEIDLNLPPPTEDI</sequence>
<evidence type="ECO:0000256" key="5">
    <source>
        <dbReference type="ARBA" id="ARBA00023163"/>
    </source>
</evidence>
<dbReference type="STRING" id="33114.A0A2G2WVW0"/>
<evidence type="ECO:0000313" key="9">
    <source>
        <dbReference type="Proteomes" id="UP000224567"/>
    </source>
</evidence>
<dbReference type="InterPro" id="IPR036955">
    <property type="entry name" value="AP2/ERF_dom_sf"/>
</dbReference>
<keyword evidence="2" id="KW-0936">Ethylene signaling pathway</keyword>
<evidence type="ECO:0000256" key="1">
    <source>
        <dbReference type="ARBA" id="ARBA00004123"/>
    </source>
</evidence>
<dbReference type="InterPro" id="IPR016177">
    <property type="entry name" value="DNA-bd_dom_sf"/>
</dbReference>
<gene>
    <name evidence="8" type="ORF">CQW23_09122</name>
</gene>
<keyword evidence="6" id="KW-0539">Nucleus</keyword>
<evidence type="ECO:0000259" key="7">
    <source>
        <dbReference type="PROSITE" id="PS51032"/>
    </source>
</evidence>
<feature type="domain" description="AP2/ERF" evidence="7">
    <location>
        <begin position="1"/>
        <end position="51"/>
    </location>
</feature>
<evidence type="ECO:0000313" key="8">
    <source>
        <dbReference type="EMBL" id="PHT49375.1"/>
    </source>
</evidence>
<comment type="subcellular location">
    <subcellularLocation>
        <location evidence="1">Nucleus</location>
    </subcellularLocation>
</comment>
<dbReference type="Proteomes" id="UP000224567">
    <property type="component" value="Unassembled WGS sequence"/>
</dbReference>
<keyword evidence="9" id="KW-1185">Reference proteome</keyword>
<evidence type="ECO:0000256" key="2">
    <source>
        <dbReference type="ARBA" id="ARBA00022745"/>
    </source>
</evidence>
<reference evidence="9" key="2">
    <citation type="journal article" date="2017" name="J. Anim. Genet.">
        <title>Multiple reference genome sequences of hot pepper reveal the massive evolution of plant disease resistance genes by retroduplication.</title>
        <authorList>
            <person name="Kim S."/>
            <person name="Park J."/>
            <person name="Yeom S.-I."/>
            <person name="Kim Y.-M."/>
            <person name="Seo E."/>
            <person name="Kim K.-T."/>
            <person name="Kim M.-S."/>
            <person name="Lee J.M."/>
            <person name="Cheong K."/>
            <person name="Shin H.-S."/>
            <person name="Kim S.-B."/>
            <person name="Han K."/>
            <person name="Lee J."/>
            <person name="Park M."/>
            <person name="Lee H.-A."/>
            <person name="Lee H.-Y."/>
            <person name="Lee Y."/>
            <person name="Oh S."/>
            <person name="Lee J.H."/>
            <person name="Choi E."/>
            <person name="Choi E."/>
            <person name="Lee S.E."/>
            <person name="Jeon J."/>
            <person name="Kim H."/>
            <person name="Choi G."/>
            <person name="Song H."/>
            <person name="Lee J."/>
            <person name="Lee S.-C."/>
            <person name="Kwon J.-K."/>
            <person name="Lee H.-Y."/>
            <person name="Koo N."/>
            <person name="Hong Y."/>
            <person name="Kim R.W."/>
            <person name="Kang W.-H."/>
            <person name="Huh J.H."/>
            <person name="Kang B.-C."/>
            <person name="Yang T.-J."/>
            <person name="Lee Y.-H."/>
            <person name="Bennetzen J.L."/>
            <person name="Choi D."/>
        </authorList>
    </citation>
    <scope>NUCLEOTIDE SEQUENCE [LARGE SCALE GENOMIC DNA]</scope>
    <source>
        <strain evidence="9">cv. PBC81</strain>
    </source>
</reference>
<reference evidence="8 9" key="1">
    <citation type="journal article" date="2017" name="Genome Biol.">
        <title>New reference genome sequences of hot pepper reveal the massive evolution of plant disease-resistance genes by retroduplication.</title>
        <authorList>
            <person name="Kim S."/>
            <person name="Park J."/>
            <person name="Yeom S.I."/>
            <person name="Kim Y.M."/>
            <person name="Seo E."/>
            <person name="Kim K.T."/>
            <person name="Kim M.S."/>
            <person name="Lee J.M."/>
            <person name="Cheong K."/>
            <person name="Shin H.S."/>
            <person name="Kim S.B."/>
            <person name="Han K."/>
            <person name="Lee J."/>
            <person name="Park M."/>
            <person name="Lee H.A."/>
            <person name="Lee H.Y."/>
            <person name="Lee Y."/>
            <person name="Oh S."/>
            <person name="Lee J.H."/>
            <person name="Choi E."/>
            <person name="Choi E."/>
            <person name="Lee S.E."/>
            <person name="Jeon J."/>
            <person name="Kim H."/>
            <person name="Choi G."/>
            <person name="Song H."/>
            <person name="Lee J."/>
            <person name="Lee S.C."/>
            <person name="Kwon J.K."/>
            <person name="Lee H.Y."/>
            <person name="Koo N."/>
            <person name="Hong Y."/>
            <person name="Kim R.W."/>
            <person name="Kang W.H."/>
            <person name="Huh J.H."/>
            <person name="Kang B.C."/>
            <person name="Yang T.J."/>
            <person name="Lee Y.H."/>
            <person name="Bennetzen J.L."/>
            <person name="Choi D."/>
        </authorList>
    </citation>
    <scope>NUCLEOTIDE SEQUENCE [LARGE SCALE GENOMIC DNA]</scope>
    <source>
        <strain evidence="9">cv. PBC81</strain>
    </source>
</reference>
<dbReference type="GO" id="GO:0005634">
    <property type="term" value="C:nucleus"/>
    <property type="evidence" value="ECO:0007669"/>
    <property type="project" value="UniProtKB-SubCell"/>
</dbReference>